<evidence type="ECO:0000313" key="1">
    <source>
        <dbReference type="Proteomes" id="UP000887563"/>
    </source>
</evidence>
<protein>
    <submittedName>
        <fullName evidence="2">Uncharacterized protein</fullName>
    </submittedName>
</protein>
<sequence>MEKEFGCKIHYPKKKEKVHGKMTEIKITSPQSAENVLKCRDALEVAVEKARKQAMPTHFVSVPVGLTSVKIREQYQNFVNLKAINRWNCSFLMCNKYSNNNRNNKY</sequence>
<evidence type="ECO:0000313" key="2">
    <source>
        <dbReference type="WBParaSite" id="Minc3s09383g43160"/>
    </source>
</evidence>
<organism evidence="1 2">
    <name type="scientific">Meloidogyne incognita</name>
    <name type="common">Southern root-knot nematode worm</name>
    <name type="synonym">Oxyuris incognita</name>
    <dbReference type="NCBI Taxonomy" id="6306"/>
    <lineage>
        <taxon>Eukaryota</taxon>
        <taxon>Metazoa</taxon>
        <taxon>Ecdysozoa</taxon>
        <taxon>Nematoda</taxon>
        <taxon>Chromadorea</taxon>
        <taxon>Rhabditida</taxon>
        <taxon>Tylenchina</taxon>
        <taxon>Tylenchomorpha</taxon>
        <taxon>Tylenchoidea</taxon>
        <taxon>Meloidogynidae</taxon>
        <taxon>Meloidogyninae</taxon>
        <taxon>Meloidogyne</taxon>
        <taxon>Meloidogyne incognita group</taxon>
    </lineage>
</organism>
<keyword evidence="1" id="KW-1185">Reference proteome</keyword>
<dbReference type="Proteomes" id="UP000887563">
    <property type="component" value="Unplaced"/>
</dbReference>
<reference evidence="2" key="1">
    <citation type="submission" date="2022-11" db="UniProtKB">
        <authorList>
            <consortium name="WormBaseParasite"/>
        </authorList>
    </citation>
    <scope>IDENTIFICATION</scope>
</reference>
<proteinExistence type="predicted"/>
<dbReference type="AlphaFoldDB" id="A0A914NZ50"/>
<dbReference type="WBParaSite" id="Minc3s09383g43160">
    <property type="protein sequence ID" value="Minc3s09383g43160"/>
    <property type="gene ID" value="Minc3s09383g43160"/>
</dbReference>
<name>A0A914NZ50_MELIC</name>
<accession>A0A914NZ50</accession>